<comment type="caution">
    <text evidence="1">The sequence shown here is derived from an EMBL/GenBank/DDBJ whole genome shotgun (WGS) entry which is preliminary data.</text>
</comment>
<reference evidence="1 2" key="1">
    <citation type="submission" date="2019-09" db="EMBL/GenBank/DDBJ databases">
        <title>Identification of Malikia spinosa a prominent benzene-, toluene-, and ethylbenzene-degrading bacterium: enrichment, isolation and whole genome sequencing.</title>
        <authorList>
            <person name="Tancsics A."/>
            <person name="Revesz F."/>
            <person name="Kriszt B."/>
        </authorList>
    </citation>
    <scope>NUCLEOTIDE SEQUENCE [LARGE SCALE GENOMIC DNA]</scope>
    <source>
        <strain evidence="1 2">AB6</strain>
    </source>
</reference>
<dbReference type="RefSeq" id="WP_161125029.1">
    <property type="nucleotide sequence ID" value="NZ_VYSB01000007.1"/>
</dbReference>
<dbReference type="AlphaFoldDB" id="A0A7C9MV88"/>
<proteinExistence type="predicted"/>
<evidence type="ECO:0000313" key="2">
    <source>
        <dbReference type="Proteomes" id="UP000481947"/>
    </source>
</evidence>
<gene>
    <name evidence="1" type="ORF">F5985_08190</name>
</gene>
<evidence type="ECO:0008006" key="3">
    <source>
        <dbReference type="Google" id="ProtNLM"/>
    </source>
</evidence>
<dbReference type="Proteomes" id="UP000481947">
    <property type="component" value="Unassembled WGS sequence"/>
</dbReference>
<protein>
    <recommendedName>
        <fullName evidence="3">Helix-turn-helix domain-containing protein</fullName>
    </recommendedName>
</protein>
<dbReference type="EMBL" id="VYSB01000007">
    <property type="protein sequence ID" value="MYZ52116.1"/>
    <property type="molecule type" value="Genomic_DNA"/>
</dbReference>
<evidence type="ECO:0000313" key="1">
    <source>
        <dbReference type="EMBL" id="MYZ52116.1"/>
    </source>
</evidence>
<accession>A0A7C9MV88</accession>
<name>A0A7C9MV88_9BURK</name>
<sequence length="123" mass="13329">MSIEHPFSQGSGIVERRLHFRPTQGQLVAADRPPTDGFIKGPLPLSWMTEAAQLPGKTLQVALALWYLSGLKKTYSVVLTSKTASLFGISRDAKYEAIDRLVKAGLVTVQQAPGKAPIVTLVK</sequence>
<organism evidence="1 2">
    <name type="scientific">Malikia spinosa</name>
    <dbReference type="NCBI Taxonomy" id="86180"/>
    <lineage>
        <taxon>Bacteria</taxon>
        <taxon>Pseudomonadati</taxon>
        <taxon>Pseudomonadota</taxon>
        <taxon>Betaproteobacteria</taxon>
        <taxon>Burkholderiales</taxon>
        <taxon>Comamonadaceae</taxon>
        <taxon>Malikia</taxon>
    </lineage>
</organism>